<feature type="domain" description="FMR1-interacting protein 1 conserved" evidence="1">
    <location>
        <begin position="2"/>
        <end position="49"/>
    </location>
</feature>
<organism evidence="2 3">
    <name type="scientific">Sphenodon punctatus</name>
    <name type="common">Tuatara</name>
    <name type="synonym">Hatteria punctata</name>
    <dbReference type="NCBI Taxonomy" id="8508"/>
    <lineage>
        <taxon>Eukaryota</taxon>
        <taxon>Metazoa</taxon>
        <taxon>Chordata</taxon>
        <taxon>Craniata</taxon>
        <taxon>Vertebrata</taxon>
        <taxon>Euteleostomi</taxon>
        <taxon>Lepidosauria</taxon>
        <taxon>Sphenodontia</taxon>
        <taxon>Sphenodontidae</taxon>
        <taxon>Sphenodon</taxon>
    </lineage>
</organism>
<dbReference type="Ensembl" id="ENSSPUT00000019670.1">
    <property type="protein sequence ID" value="ENSSPUP00000018465.1"/>
    <property type="gene ID" value="ENSSPUG00000014261.1"/>
</dbReference>
<reference evidence="2" key="2">
    <citation type="submission" date="2025-09" db="UniProtKB">
        <authorList>
            <consortium name="Ensembl"/>
        </authorList>
    </citation>
    <scope>IDENTIFICATION</scope>
</reference>
<proteinExistence type="predicted"/>
<dbReference type="InterPro" id="IPR019496">
    <property type="entry name" value="NUFIP1_cons_dom"/>
</dbReference>
<accession>A0A8D0HF82</accession>
<sequence>MHSPGAKRIKLDTPEEIAKWREERKRNFPTLANLEKKKMLKMLKEQRGEVLRTPQFGRMKGMWKAAEREETFGHQGKHKQMQRNDFWKTFKKAGGDNGLLPQAQIAANTAENYILDKEAKKGPALDAQACAKDGDPLGILINSDPESDKDEAATEDGRQGLIVIPKHVTSALSSLVANYGDTSDDDSGPEEQPIKTVAKDFAENQTVFRNILPSSNIPQSLKNVHQKGLMKPKGAAPWSLKAHTVQNGGLKKQGKKALPKRRPTLLEMVTGVSCFKPGVKNLSPSHGS</sequence>
<name>A0A8D0HF82_SPHPU</name>
<evidence type="ECO:0000313" key="3">
    <source>
        <dbReference type="Proteomes" id="UP000694392"/>
    </source>
</evidence>
<dbReference type="GO" id="GO:0003723">
    <property type="term" value="F:RNA binding"/>
    <property type="evidence" value="ECO:0007669"/>
    <property type="project" value="InterPro"/>
</dbReference>
<keyword evidence="3" id="KW-1185">Reference proteome</keyword>
<evidence type="ECO:0000259" key="1">
    <source>
        <dbReference type="Pfam" id="PF10453"/>
    </source>
</evidence>
<reference evidence="2" key="1">
    <citation type="submission" date="2025-08" db="UniProtKB">
        <authorList>
            <consortium name="Ensembl"/>
        </authorList>
    </citation>
    <scope>IDENTIFICATION</scope>
</reference>
<dbReference type="Proteomes" id="UP000694392">
    <property type="component" value="Unplaced"/>
</dbReference>
<dbReference type="GO" id="GO:0005634">
    <property type="term" value="C:nucleus"/>
    <property type="evidence" value="ECO:0007669"/>
    <property type="project" value="TreeGrafter"/>
</dbReference>
<dbReference type="PANTHER" id="PTHR13309:SF0">
    <property type="entry name" value="FMR1-INTERACTING PROTEIN NUFIP1"/>
    <property type="match status" value="1"/>
</dbReference>
<dbReference type="InterPro" id="IPR039136">
    <property type="entry name" value="NUFIP1-like"/>
</dbReference>
<dbReference type="GeneTree" id="ENSGT00390000003758"/>
<dbReference type="Pfam" id="PF10453">
    <property type="entry name" value="NUFIP1"/>
    <property type="match status" value="1"/>
</dbReference>
<dbReference type="AlphaFoldDB" id="A0A8D0HF82"/>
<dbReference type="GO" id="GO:0000492">
    <property type="term" value="P:box C/D snoRNP assembly"/>
    <property type="evidence" value="ECO:0007669"/>
    <property type="project" value="TreeGrafter"/>
</dbReference>
<dbReference type="PANTHER" id="PTHR13309">
    <property type="entry name" value="NUCLEAR FRAGILE X MENTAL RETARDATION PROTEIN INTERACTING PROTEIN 1"/>
    <property type="match status" value="1"/>
</dbReference>
<protein>
    <recommendedName>
        <fullName evidence="1">FMR1-interacting protein 1 conserved domain-containing protein</fullName>
    </recommendedName>
</protein>
<evidence type="ECO:0000313" key="2">
    <source>
        <dbReference type="Ensembl" id="ENSSPUP00000018465.1"/>
    </source>
</evidence>